<evidence type="ECO:0000259" key="1">
    <source>
        <dbReference type="PROSITE" id="PS50206"/>
    </source>
</evidence>
<dbReference type="InterPro" id="IPR001763">
    <property type="entry name" value="Rhodanese-like_dom"/>
</dbReference>
<dbReference type="GO" id="GO:0016740">
    <property type="term" value="F:transferase activity"/>
    <property type="evidence" value="ECO:0007669"/>
    <property type="project" value="UniProtKB-KW"/>
</dbReference>
<protein>
    <submittedName>
        <fullName evidence="2">Rhodanese-related sulfurtransferase</fullName>
    </submittedName>
</protein>
<organism evidence="2 3">
    <name type="scientific">Thalassovita taeanensis</name>
    <dbReference type="NCBI Taxonomy" id="657014"/>
    <lineage>
        <taxon>Bacteria</taxon>
        <taxon>Pseudomonadati</taxon>
        <taxon>Pseudomonadota</taxon>
        <taxon>Alphaproteobacteria</taxon>
        <taxon>Rhodobacterales</taxon>
        <taxon>Roseobacteraceae</taxon>
        <taxon>Thalassovita</taxon>
    </lineage>
</organism>
<dbReference type="Proteomes" id="UP000198634">
    <property type="component" value="Unassembled WGS sequence"/>
</dbReference>
<dbReference type="Pfam" id="PF00581">
    <property type="entry name" value="Rhodanese"/>
    <property type="match status" value="1"/>
</dbReference>
<proteinExistence type="predicted"/>
<dbReference type="SUPFAM" id="SSF52821">
    <property type="entry name" value="Rhodanese/Cell cycle control phosphatase"/>
    <property type="match status" value="1"/>
</dbReference>
<dbReference type="PANTHER" id="PTHR43031">
    <property type="entry name" value="FAD-DEPENDENT OXIDOREDUCTASE"/>
    <property type="match status" value="1"/>
</dbReference>
<dbReference type="Gene3D" id="3.40.250.10">
    <property type="entry name" value="Rhodanese-like domain"/>
    <property type="match status" value="1"/>
</dbReference>
<dbReference type="EMBL" id="FOEP01000001">
    <property type="protein sequence ID" value="SEP55633.1"/>
    <property type="molecule type" value="Genomic_DNA"/>
</dbReference>
<dbReference type="PANTHER" id="PTHR43031:SF1">
    <property type="entry name" value="PYRIDINE NUCLEOTIDE-DISULPHIDE OXIDOREDUCTASE"/>
    <property type="match status" value="1"/>
</dbReference>
<evidence type="ECO:0000313" key="2">
    <source>
        <dbReference type="EMBL" id="SEP55633.1"/>
    </source>
</evidence>
<feature type="domain" description="Rhodanese" evidence="1">
    <location>
        <begin position="22"/>
        <end position="118"/>
    </location>
</feature>
<accession>A0A1H8YU67</accession>
<dbReference type="OrthoDB" id="9807812at2"/>
<keyword evidence="2" id="KW-0808">Transferase</keyword>
<reference evidence="2 3" key="1">
    <citation type="submission" date="2016-10" db="EMBL/GenBank/DDBJ databases">
        <authorList>
            <person name="de Groot N.N."/>
        </authorList>
    </citation>
    <scope>NUCLEOTIDE SEQUENCE [LARGE SCALE GENOMIC DNA]</scope>
    <source>
        <strain evidence="2 3">DSM 22007</strain>
    </source>
</reference>
<evidence type="ECO:0000313" key="3">
    <source>
        <dbReference type="Proteomes" id="UP000198634"/>
    </source>
</evidence>
<name>A0A1H8YU67_9RHOB</name>
<dbReference type="STRING" id="657014.SAMN04488092_101114"/>
<dbReference type="PROSITE" id="PS50206">
    <property type="entry name" value="RHODANESE_3"/>
    <property type="match status" value="1"/>
</dbReference>
<keyword evidence="3" id="KW-1185">Reference proteome</keyword>
<dbReference type="AlphaFoldDB" id="A0A1H8YU67"/>
<gene>
    <name evidence="2" type="ORF">SAMN04488092_101114</name>
</gene>
<sequence>MFGFMRQSAPALPLTEAISQVASGEMILVDIRDHNELTQTGKADGALHIPLMRLSMVADPRHPDFHPDLDLTKPIGLYCASGARSAMAVNVMRKLGYENVHNLGGLSHWVAAGGCCVPK</sequence>
<dbReference type="RefSeq" id="WP_090266756.1">
    <property type="nucleotide sequence ID" value="NZ_FOEP01000001.1"/>
</dbReference>
<dbReference type="InterPro" id="IPR050229">
    <property type="entry name" value="GlpE_sulfurtransferase"/>
</dbReference>
<dbReference type="InterPro" id="IPR036873">
    <property type="entry name" value="Rhodanese-like_dom_sf"/>
</dbReference>
<dbReference type="SMART" id="SM00450">
    <property type="entry name" value="RHOD"/>
    <property type="match status" value="1"/>
</dbReference>